<feature type="non-terminal residue" evidence="1">
    <location>
        <position position="1"/>
    </location>
</feature>
<reference evidence="1 2" key="1">
    <citation type="journal article" date="2017" name="Mol. Biol. Evol.">
        <title>The 4-celled Tetrabaena socialis nuclear genome reveals the essential components for genetic control of cell number at the origin of multicellularity in the volvocine lineage.</title>
        <authorList>
            <person name="Featherston J."/>
            <person name="Arakaki Y."/>
            <person name="Hanschen E.R."/>
            <person name="Ferris P.J."/>
            <person name="Michod R.E."/>
            <person name="Olson B.J.S.C."/>
            <person name="Nozaki H."/>
            <person name="Durand P.M."/>
        </authorList>
    </citation>
    <scope>NUCLEOTIDE SEQUENCE [LARGE SCALE GENOMIC DNA]</scope>
    <source>
        <strain evidence="1 2">NIES-571</strain>
    </source>
</reference>
<evidence type="ECO:0000313" key="2">
    <source>
        <dbReference type="Proteomes" id="UP000236333"/>
    </source>
</evidence>
<gene>
    <name evidence="1" type="ORF">TSOC_013925</name>
</gene>
<proteinExistence type="predicted"/>
<comment type="caution">
    <text evidence="1">The sequence shown here is derived from an EMBL/GenBank/DDBJ whole genome shotgun (WGS) entry which is preliminary data.</text>
</comment>
<sequence>DEHARRTSPGVENTLSRSGLVGVVDLSLALYKFVNIELHSQGWYAAWDQVWVEAWNAFWPDAGIAWVVDGATSSFRSSVFRIRYCYEEVRLQTAVLMRLFVSNLQALPSLAINLEYELLYQEANLDSPSHVPDDFSSLRVVAREYVRLMVGGGLAQYYGCTFSDEHFGLCSSGLFAGLAGFATRDMVQA</sequence>
<evidence type="ECO:0000313" key="1">
    <source>
        <dbReference type="EMBL" id="PNH00261.1"/>
    </source>
</evidence>
<dbReference type="EMBL" id="PGGS01001557">
    <property type="protein sequence ID" value="PNH00261.1"/>
    <property type="molecule type" value="Genomic_DNA"/>
</dbReference>
<accession>A0A2J7ZJ12</accession>
<dbReference type="AlphaFoldDB" id="A0A2J7ZJ12"/>
<keyword evidence="2" id="KW-1185">Reference proteome</keyword>
<dbReference type="Proteomes" id="UP000236333">
    <property type="component" value="Unassembled WGS sequence"/>
</dbReference>
<organism evidence="1 2">
    <name type="scientific">Tetrabaena socialis</name>
    <dbReference type="NCBI Taxonomy" id="47790"/>
    <lineage>
        <taxon>Eukaryota</taxon>
        <taxon>Viridiplantae</taxon>
        <taxon>Chlorophyta</taxon>
        <taxon>core chlorophytes</taxon>
        <taxon>Chlorophyceae</taxon>
        <taxon>CS clade</taxon>
        <taxon>Chlamydomonadales</taxon>
        <taxon>Tetrabaenaceae</taxon>
        <taxon>Tetrabaena</taxon>
    </lineage>
</organism>
<name>A0A2J7ZJ12_9CHLO</name>
<feature type="non-terminal residue" evidence="1">
    <location>
        <position position="189"/>
    </location>
</feature>
<dbReference type="OrthoDB" id="10624281at2759"/>
<protein>
    <submittedName>
        <fullName evidence="1">Uncharacterized protein</fullName>
    </submittedName>
</protein>